<sequence>MLKLKIRGNSKLKLQNDANHEQDQPFPCRLLTVDRGRACGWVDPRVEFYPSKSQRLVICRVDACPPRDQGLTGAQLFTGQKIWSSSRRRKYKHIIVMATENRFSCFTVLLCSAAVCGLFQQTKAADPGAAGQPNSTVKALKVVTLLDPPFVMMSALGLSYEGFAVDVLNEAVKKIGYDSVSIQTHEDARFGMEESPGKWNGLIGAVQNQSADLALAAFSPTSKRSEAVEFSQPFMVAGFRVLAKIPDSWHPGRAMVTMVKPFSAGLWVLIILMFVVASVALYAIGRFSPFEDVAFVGKSATFEGLTLSNSFLYVFSTLLFQGYTAVPKSMSGRVLTGVWWVFVLFTVAAYIAGLTVILFRVNPEIRTLPFTTLNELSRQSQVGLLVIGNSTAHKYLKSSHNKLESRLLAVVTANQDHLIVPNFAEGMKKVMEEDNKFVMLMDGSMAQYLSTKEPCDKMVVGEKIGDYSFAFACRKDSGVCARISTEILAMKEDRRMSAFEKKWFHEGCLKDKPKNYMFEGVPFFDTFLGDPDVIMPMTITVTRFSAAFIMFTVGLLIAGLVLAGEIWWARKRGIAVPRKLERDGRDDDIQRIDNDFHDDPGAFHT</sequence>
<feature type="transmembrane region" description="Helical" evidence="14">
    <location>
        <begin position="264"/>
        <end position="285"/>
    </location>
</feature>
<protein>
    <submittedName>
        <fullName evidence="17">Uncharacterized protein</fullName>
    </submittedName>
</protein>
<evidence type="ECO:0000259" key="16">
    <source>
        <dbReference type="SMART" id="SM00918"/>
    </source>
</evidence>
<accession>A0AAE1CYX2</accession>
<evidence type="ECO:0000256" key="7">
    <source>
        <dbReference type="ARBA" id="ARBA00023136"/>
    </source>
</evidence>
<dbReference type="GO" id="GO:0015276">
    <property type="term" value="F:ligand-gated monoatomic ion channel activity"/>
    <property type="evidence" value="ECO:0007669"/>
    <property type="project" value="InterPro"/>
</dbReference>
<dbReference type="SUPFAM" id="SSF53850">
    <property type="entry name" value="Periplasmic binding protein-like II"/>
    <property type="match status" value="1"/>
</dbReference>
<comment type="subcellular location">
    <subcellularLocation>
        <location evidence="1">Cell membrane</location>
        <topology evidence="1">Multi-pass membrane protein</topology>
    </subcellularLocation>
</comment>
<evidence type="ECO:0000256" key="8">
    <source>
        <dbReference type="ARBA" id="ARBA00023170"/>
    </source>
</evidence>
<organism evidence="17 18">
    <name type="scientific">Elysia crispata</name>
    <name type="common">lettuce slug</name>
    <dbReference type="NCBI Taxonomy" id="231223"/>
    <lineage>
        <taxon>Eukaryota</taxon>
        <taxon>Metazoa</taxon>
        <taxon>Spiralia</taxon>
        <taxon>Lophotrochozoa</taxon>
        <taxon>Mollusca</taxon>
        <taxon>Gastropoda</taxon>
        <taxon>Heterobranchia</taxon>
        <taxon>Euthyneura</taxon>
        <taxon>Panpulmonata</taxon>
        <taxon>Sacoglossa</taxon>
        <taxon>Placobranchoidea</taxon>
        <taxon>Plakobranchidae</taxon>
        <taxon>Elysia</taxon>
    </lineage>
</organism>
<gene>
    <name evidence="17" type="ORF">RRG08_049738</name>
</gene>
<dbReference type="GO" id="GO:0005886">
    <property type="term" value="C:plasma membrane"/>
    <property type="evidence" value="ECO:0007669"/>
    <property type="project" value="UniProtKB-SubCell"/>
</dbReference>
<evidence type="ECO:0000259" key="15">
    <source>
        <dbReference type="SMART" id="SM00079"/>
    </source>
</evidence>
<evidence type="ECO:0000256" key="4">
    <source>
        <dbReference type="ARBA" id="ARBA00022692"/>
    </source>
</evidence>
<feature type="transmembrane region" description="Helical" evidence="14">
    <location>
        <begin position="305"/>
        <end position="326"/>
    </location>
</feature>
<evidence type="ECO:0000256" key="12">
    <source>
        <dbReference type="PIRSR" id="PIRSR601508-1"/>
    </source>
</evidence>
<keyword evidence="9" id="KW-0325">Glycoprotein</keyword>
<keyword evidence="6" id="KW-0406">Ion transport</keyword>
<feature type="transmembrane region" description="Helical" evidence="14">
    <location>
        <begin position="338"/>
        <end position="359"/>
    </location>
</feature>
<dbReference type="InterPro" id="IPR001508">
    <property type="entry name" value="Iono_Glu_rcpt_met"/>
</dbReference>
<name>A0AAE1CYX2_9GAST</name>
<dbReference type="Pfam" id="PF10613">
    <property type="entry name" value="Lig_chan-Glu_bd"/>
    <property type="match status" value="1"/>
</dbReference>
<feature type="binding site" evidence="12">
    <location>
        <position position="442"/>
    </location>
    <ligand>
        <name>L-glutamate</name>
        <dbReference type="ChEBI" id="CHEBI:29985"/>
    </ligand>
</feature>
<dbReference type="Pfam" id="PF00060">
    <property type="entry name" value="Lig_chan"/>
    <property type="match status" value="1"/>
</dbReference>
<dbReference type="AlphaFoldDB" id="A0AAE1CYX2"/>
<evidence type="ECO:0000256" key="9">
    <source>
        <dbReference type="ARBA" id="ARBA00023180"/>
    </source>
</evidence>
<keyword evidence="11" id="KW-0407">Ion channel</keyword>
<dbReference type="SMART" id="SM00918">
    <property type="entry name" value="Lig_chan-Glu_bd"/>
    <property type="match status" value="1"/>
</dbReference>
<evidence type="ECO:0000256" key="13">
    <source>
        <dbReference type="PIRSR" id="PIRSR601508-2"/>
    </source>
</evidence>
<reference evidence="17" key="1">
    <citation type="journal article" date="2023" name="G3 (Bethesda)">
        <title>A reference genome for the long-term kleptoplast-retaining sea slug Elysia crispata morphotype clarki.</title>
        <authorList>
            <person name="Eastman K.E."/>
            <person name="Pendleton A.L."/>
            <person name="Shaikh M.A."/>
            <person name="Suttiyut T."/>
            <person name="Ogas R."/>
            <person name="Tomko P."/>
            <person name="Gavelis G."/>
            <person name="Widhalm J.R."/>
            <person name="Wisecaver J.H."/>
        </authorList>
    </citation>
    <scope>NUCLEOTIDE SEQUENCE</scope>
    <source>
        <strain evidence="17">ECLA1</strain>
    </source>
</reference>
<feature type="transmembrane region" description="Helical" evidence="14">
    <location>
        <begin position="544"/>
        <end position="569"/>
    </location>
</feature>
<dbReference type="SMART" id="SM00079">
    <property type="entry name" value="PBPe"/>
    <property type="match status" value="1"/>
</dbReference>
<evidence type="ECO:0000256" key="1">
    <source>
        <dbReference type="ARBA" id="ARBA00004651"/>
    </source>
</evidence>
<dbReference type="InterPro" id="IPR001320">
    <property type="entry name" value="Iontro_rcpt_C"/>
</dbReference>
<keyword evidence="8" id="KW-0675">Receptor</keyword>
<keyword evidence="5 14" id="KW-1133">Transmembrane helix</keyword>
<evidence type="ECO:0000256" key="2">
    <source>
        <dbReference type="ARBA" id="ARBA00022448"/>
    </source>
</evidence>
<feature type="binding site" evidence="12">
    <location>
        <position position="224"/>
    </location>
    <ligand>
        <name>L-glutamate</name>
        <dbReference type="ChEBI" id="CHEBI:29985"/>
    </ligand>
</feature>
<keyword evidence="10" id="KW-1071">Ligand-gated ion channel</keyword>
<evidence type="ECO:0000256" key="11">
    <source>
        <dbReference type="ARBA" id="ARBA00023303"/>
    </source>
</evidence>
<keyword evidence="18" id="KW-1185">Reference proteome</keyword>
<keyword evidence="2" id="KW-0813">Transport</keyword>
<evidence type="ECO:0000313" key="17">
    <source>
        <dbReference type="EMBL" id="KAK3746334.1"/>
    </source>
</evidence>
<comment type="caution">
    <text evidence="17">The sequence shown here is derived from an EMBL/GenBank/DDBJ whole genome shotgun (WGS) entry which is preliminary data.</text>
</comment>
<keyword evidence="3" id="KW-1003">Cell membrane</keyword>
<proteinExistence type="predicted"/>
<dbReference type="EMBL" id="JAWDGP010006152">
    <property type="protein sequence ID" value="KAK3746334.1"/>
    <property type="molecule type" value="Genomic_DNA"/>
</dbReference>
<keyword evidence="4 14" id="KW-0812">Transmembrane</keyword>
<feature type="site" description="Interaction with the cone snail toxin Con-ikot-ikot" evidence="13">
    <location>
        <position position="397"/>
    </location>
</feature>
<evidence type="ECO:0000256" key="3">
    <source>
        <dbReference type="ARBA" id="ARBA00022475"/>
    </source>
</evidence>
<evidence type="ECO:0000256" key="10">
    <source>
        <dbReference type="ARBA" id="ARBA00023286"/>
    </source>
</evidence>
<evidence type="ECO:0000256" key="6">
    <source>
        <dbReference type="ARBA" id="ARBA00023065"/>
    </source>
</evidence>
<keyword evidence="7 14" id="KW-0472">Membrane</keyword>
<feature type="domain" description="Ionotropic glutamate receptor C-terminal" evidence="15">
    <location>
        <begin position="139"/>
        <end position="506"/>
    </location>
</feature>
<feature type="domain" description="Ionotropic glutamate receptor L-glutamate and glycine-binding" evidence="16">
    <location>
        <begin position="149"/>
        <end position="208"/>
    </location>
</feature>
<dbReference type="GO" id="GO:0038023">
    <property type="term" value="F:signaling receptor activity"/>
    <property type="evidence" value="ECO:0007669"/>
    <property type="project" value="InterPro"/>
</dbReference>
<dbReference type="Proteomes" id="UP001283361">
    <property type="component" value="Unassembled WGS sequence"/>
</dbReference>
<dbReference type="InterPro" id="IPR019594">
    <property type="entry name" value="Glu/Gly-bd"/>
</dbReference>
<evidence type="ECO:0000256" key="14">
    <source>
        <dbReference type="SAM" id="Phobius"/>
    </source>
</evidence>
<dbReference type="Gene3D" id="3.40.190.10">
    <property type="entry name" value="Periplasmic binding protein-like II"/>
    <property type="match status" value="1"/>
</dbReference>
<evidence type="ECO:0000256" key="5">
    <source>
        <dbReference type="ARBA" id="ARBA00022989"/>
    </source>
</evidence>
<dbReference type="InterPro" id="IPR015683">
    <property type="entry name" value="Ionotropic_Glu_rcpt"/>
</dbReference>
<dbReference type="Gene3D" id="1.10.287.70">
    <property type="match status" value="1"/>
</dbReference>
<feature type="binding site" evidence="12">
    <location>
        <position position="219"/>
    </location>
    <ligand>
        <name>L-glutamate</name>
        <dbReference type="ChEBI" id="CHEBI:29985"/>
    </ligand>
</feature>
<dbReference type="PANTHER" id="PTHR18966">
    <property type="entry name" value="IONOTROPIC GLUTAMATE RECEPTOR"/>
    <property type="match status" value="1"/>
</dbReference>
<evidence type="ECO:0000313" key="18">
    <source>
        <dbReference type="Proteomes" id="UP001283361"/>
    </source>
</evidence>
<dbReference type="PRINTS" id="PR00177">
    <property type="entry name" value="NMDARECEPTOR"/>
</dbReference>